<evidence type="ECO:0000313" key="1">
    <source>
        <dbReference type="EMBL" id="PLW26388.1"/>
    </source>
</evidence>
<accession>A0A2N5TLW2</accession>
<protein>
    <submittedName>
        <fullName evidence="1">Uncharacterized protein</fullName>
    </submittedName>
</protein>
<proteinExistence type="predicted"/>
<dbReference type="EMBL" id="PGCI01000467">
    <property type="protein sequence ID" value="PLW26388.1"/>
    <property type="molecule type" value="Genomic_DNA"/>
</dbReference>
<comment type="caution">
    <text evidence="1">The sequence shown here is derived from an EMBL/GenBank/DDBJ whole genome shotgun (WGS) entry which is preliminary data.</text>
</comment>
<reference evidence="1 2" key="1">
    <citation type="submission" date="2017-11" db="EMBL/GenBank/DDBJ databases">
        <title>De novo assembly and phasing of dikaryotic genomes from two isolates of Puccinia coronata f. sp. avenae, the causal agent of oat crown rust.</title>
        <authorList>
            <person name="Miller M.E."/>
            <person name="Zhang Y."/>
            <person name="Omidvar V."/>
            <person name="Sperschneider J."/>
            <person name="Schwessinger B."/>
            <person name="Raley C."/>
            <person name="Palmer J.M."/>
            <person name="Garnica D."/>
            <person name="Upadhyaya N."/>
            <person name="Rathjen J."/>
            <person name="Taylor J.M."/>
            <person name="Park R.F."/>
            <person name="Dodds P.N."/>
            <person name="Hirsch C.D."/>
            <person name="Kianian S.F."/>
            <person name="Figueroa M."/>
        </authorList>
    </citation>
    <scope>NUCLEOTIDE SEQUENCE [LARGE SCALE GENOMIC DNA]</scope>
    <source>
        <strain evidence="1">12SD80</strain>
    </source>
</reference>
<gene>
    <name evidence="1" type="ORF">PCASD_25974</name>
</gene>
<dbReference type="AlphaFoldDB" id="A0A2N5TLW2"/>
<sequence length="202" mass="22589">MAREALLFGQQRSFNELDEAIISIPTNEEVQAVLDEHQSQPVDATLGRYAKPSPPPKRLLVALRTAFGCPRGSQRKLRLDGTQNRPLPPSVRWLLFGRLLVALEAASGRYAWTVRTSVLVEVNRGTAPTPPKFGRPMAVQRCAHWSSAGTRDVESERPVSLGPYKYAWSSAERRVSLWEPMCIDFTYYVKSMCIGSYTPPLA</sequence>
<dbReference type="Proteomes" id="UP000235392">
    <property type="component" value="Unassembled WGS sequence"/>
</dbReference>
<name>A0A2N5TLW2_9BASI</name>
<organism evidence="1 2">
    <name type="scientific">Puccinia coronata f. sp. avenae</name>
    <dbReference type="NCBI Taxonomy" id="200324"/>
    <lineage>
        <taxon>Eukaryota</taxon>
        <taxon>Fungi</taxon>
        <taxon>Dikarya</taxon>
        <taxon>Basidiomycota</taxon>
        <taxon>Pucciniomycotina</taxon>
        <taxon>Pucciniomycetes</taxon>
        <taxon>Pucciniales</taxon>
        <taxon>Pucciniaceae</taxon>
        <taxon>Puccinia</taxon>
    </lineage>
</organism>
<evidence type="ECO:0000313" key="2">
    <source>
        <dbReference type="Proteomes" id="UP000235392"/>
    </source>
</evidence>